<accession>A0A1T2XKQ6</accession>
<reference evidence="2 3" key="1">
    <citation type="submission" date="2017-01" db="EMBL/GenBank/DDBJ databases">
        <title>Genome analysis of Paenibacillus selenitrireducens ES3-24.</title>
        <authorList>
            <person name="Xu D."/>
            <person name="Yao R."/>
            <person name="Zheng S."/>
        </authorList>
    </citation>
    <scope>NUCLEOTIDE SEQUENCE [LARGE SCALE GENOMIC DNA]</scope>
    <source>
        <strain evidence="2 3">ES3-24</strain>
    </source>
</reference>
<protein>
    <submittedName>
        <fullName evidence="2">Uncharacterized protein</fullName>
    </submittedName>
</protein>
<keyword evidence="1" id="KW-0812">Transmembrane</keyword>
<sequence>MKLMKSFTVIVLNLVGELWIGLCRKPEFYDKHTVTRTKIGYTIFVLSALLLSVSVVTWAYDRLQ</sequence>
<dbReference type="RefSeq" id="WP_078497733.1">
    <property type="nucleotide sequence ID" value="NZ_MSZX01000002.1"/>
</dbReference>
<proteinExistence type="predicted"/>
<dbReference type="Proteomes" id="UP000190188">
    <property type="component" value="Unassembled WGS sequence"/>
</dbReference>
<organism evidence="2 3">
    <name type="scientific">Paenibacillus selenitireducens</name>
    <dbReference type="NCBI Taxonomy" id="1324314"/>
    <lineage>
        <taxon>Bacteria</taxon>
        <taxon>Bacillati</taxon>
        <taxon>Bacillota</taxon>
        <taxon>Bacilli</taxon>
        <taxon>Bacillales</taxon>
        <taxon>Paenibacillaceae</taxon>
        <taxon>Paenibacillus</taxon>
    </lineage>
</organism>
<keyword evidence="3" id="KW-1185">Reference proteome</keyword>
<name>A0A1T2XKQ6_9BACL</name>
<dbReference type="AlphaFoldDB" id="A0A1T2XKQ6"/>
<keyword evidence="1" id="KW-0472">Membrane</keyword>
<feature type="transmembrane region" description="Helical" evidence="1">
    <location>
        <begin position="39"/>
        <end position="60"/>
    </location>
</feature>
<evidence type="ECO:0000313" key="2">
    <source>
        <dbReference type="EMBL" id="OPA80385.1"/>
    </source>
</evidence>
<dbReference type="OrthoDB" id="2630472at2"/>
<evidence type="ECO:0000313" key="3">
    <source>
        <dbReference type="Proteomes" id="UP000190188"/>
    </source>
</evidence>
<evidence type="ECO:0000256" key="1">
    <source>
        <dbReference type="SAM" id="Phobius"/>
    </source>
</evidence>
<dbReference type="EMBL" id="MSZX01000002">
    <property type="protein sequence ID" value="OPA80385.1"/>
    <property type="molecule type" value="Genomic_DNA"/>
</dbReference>
<comment type="caution">
    <text evidence="2">The sequence shown here is derived from an EMBL/GenBank/DDBJ whole genome shotgun (WGS) entry which is preliminary data.</text>
</comment>
<keyword evidence="1" id="KW-1133">Transmembrane helix</keyword>
<gene>
    <name evidence="2" type="ORF">BVG16_06545</name>
</gene>